<comment type="caution">
    <text evidence="1">The sequence shown here is derived from an EMBL/GenBank/DDBJ whole genome shotgun (WGS) entry which is preliminary data.</text>
</comment>
<reference evidence="2" key="1">
    <citation type="journal article" date="2022" name="Nat. Commun.">
        <title>Chromosome evolution and the genetic basis of agronomically important traits in greater yam.</title>
        <authorList>
            <person name="Bredeson J.V."/>
            <person name="Lyons J.B."/>
            <person name="Oniyinde I.O."/>
            <person name="Okereke N.R."/>
            <person name="Kolade O."/>
            <person name="Nnabue I."/>
            <person name="Nwadili C.O."/>
            <person name="Hribova E."/>
            <person name="Parker M."/>
            <person name="Nwogha J."/>
            <person name="Shu S."/>
            <person name="Carlson J."/>
            <person name="Kariba R."/>
            <person name="Muthemba S."/>
            <person name="Knop K."/>
            <person name="Barton G.J."/>
            <person name="Sherwood A.V."/>
            <person name="Lopez-Montes A."/>
            <person name="Asiedu R."/>
            <person name="Jamnadass R."/>
            <person name="Muchugi A."/>
            <person name="Goodstein D."/>
            <person name="Egesi C.N."/>
            <person name="Featherston J."/>
            <person name="Asfaw A."/>
            <person name="Simpson G.G."/>
            <person name="Dolezel J."/>
            <person name="Hendre P.S."/>
            <person name="Van Deynze A."/>
            <person name="Kumar P.L."/>
            <person name="Obidiegwu J.E."/>
            <person name="Bhattacharjee R."/>
            <person name="Rokhsar D.S."/>
        </authorList>
    </citation>
    <scope>NUCLEOTIDE SEQUENCE [LARGE SCALE GENOMIC DNA]</scope>
    <source>
        <strain evidence="2">cv. TDa95/00328</strain>
    </source>
</reference>
<accession>A0ACB7UIA9</accession>
<name>A0ACB7UIA9_DIOAL</name>
<organism evidence="1 2">
    <name type="scientific">Dioscorea alata</name>
    <name type="common">Purple yam</name>
    <dbReference type="NCBI Taxonomy" id="55571"/>
    <lineage>
        <taxon>Eukaryota</taxon>
        <taxon>Viridiplantae</taxon>
        <taxon>Streptophyta</taxon>
        <taxon>Embryophyta</taxon>
        <taxon>Tracheophyta</taxon>
        <taxon>Spermatophyta</taxon>
        <taxon>Magnoliopsida</taxon>
        <taxon>Liliopsida</taxon>
        <taxon>Dioscoreales</taxon>
        <taxon>Dioscoreaceae</taxon>
        <taxon>Dioscorea</taxon>
    </lineage>
</organism>
<dbReference type="Proteomes" id="UP000827976">
    <property type="component" value="Chromosome 16"/>
</dbReference>
<protein>
    <submittedName>
        <fullName evidence="1">DNase I-like protein</fullName>
    </submittedName>
</protein>
<proteinExistence type="predicted"/>
<evidence type="ECO:0000313" key="1">
    <source>
        <dbReference type="EMBL" id="KAH7660084.1"/>
    </source>
</evidence>
<dbReference type="EMBL" id="CM037026">
    <property type="protein sequence ID" value="KAH7660084.1"/>
    <property type="molecule type" value="Genomic_DNA"/>
</dbReference>
<evidence type="ECO:0000313" key="2">
    <source>
        <dbReference type="Proteomes" id="UP000827976"/>
    </source>
</evidence>
<keyword evidence="2" id="KW-1185">Reference proteome</keyword>
<gene>
    <name evidence="1" type="ORF">IHE45_16G075800</name>
</gene>
<sequence length="145" mass="16441">MDIYQACWKAIGGARLDQFAFLPAIGSSGGIIRKGKLLFAGSFFLFVEFKNNGHAPNQVGYNSAQNLLNDLSLYEPPLVGRNFTWTNGQTDPTWVCLDHFFVNPAWISCYPRVHQSSLPRLGSEHVSLKLKDKSKRNKRERLPYH</sequence>